<dbReference type="GO" id="GO:0003700">
    <property type="term" value="F:DNA-binding transcription factor activity"/>
    <property type="evidence" value="ECO:0007669"/>
    <property type="project" value="InterPro"/>
</dbReference>
<protein>
    <submittedName>
        <fullName evidence="2">AraC family transcriptional regulator</fullName>
    </submittedName>
</protein>
<sequence length="322" mass="35933">MPVRWLKPSRVLGIEHYTEFETFRPSEVLGGSTSTPLDPRHFSLHRAILPLQEGLFVLQRTFARRLEADVGTDHGVGLVIPLACHFIANGCEIDNSMIGIVRGKVATEAVEHHPNTYLMLRFNSDMRHRGWADYETGLEFTRLDDDAMARLRAAILDMFCLASRCNDPRQFEAINRPVQERLLASLDAALAPVDAQDLRRGSFDKQRRLVARLDEAAMLSGSIPLYSGDLANTLGVSVRTLQSATQAVHGVSLHHHLRLKRLWSTRTQLMTGGNGMSVKAAALANGFWHMGEFSKLYKTTFGEMPSGTLAQARDFADESSYR</sequence>
<evidence type="ECO:0000259" key="1">
    <source>
        <dbReference type="PROSITE" id="PS01124"/>
    </source>
</evidence>
<dbReference type="EMBL" id="MZXW01000035">
    <property type="protein sequence ID" value="RXT42270.1"/>
    <property type="molecule type" value="Genomic_DNA"/>
</dbReference>
<dbReference type="InterPro" id="IPR053142">
    <property type="entry name" value="PchR_regulatory_protein"/>
</dbReference>
<dbReference type="PANTHER" id="PTHR47893:SF1">
    <property type="entry name" value="REGULATORY PROTEIN PCHR"/>
    <property type="match status" value="1"/>
</dbReference>
<dbReference type="Pfam" id="PF12833">
    <property type="entry name" value="HTH_18"/>
    <property type="match status" value="1"/>
</dbReference>
<dbReference type="PROSITE" id="PS01124">
    <property type="entry name" value="HTH_ARAC_FAMILY_2"/>
    <property type="match status" value="1"/>
</dbReference>
<dbReference type="Gene3D" id="1.10.10.60">
    <property type="entry name" value="Homeodomain-like"/>
    <property type="match status" value="1"/>
</dbReference>
<dbReference type="GO" id="GO:0043565">
    <property type="term" value="F:sequence-specific DNA binding"/>
    <property type="evidence" value="ECO:0007669"/>
    <property type="project" value="InterPro"/>
</dbReference>
<reference evidence="2 3" key="1">
    <citation type="submission" date="2017-03" db="EMBL/GenBank/DDBJ databases">
        <authorList>
            <person name="Safronova V.I."/>
            <person name="Sazanova A.L."/>
            <person name="Chirak E.R."/>
        </authorList>
    </citation>
    <scope>NUCLEOTIDE SEQUENCE [LARGE SCALE GENOMIC DNA]</scope>
    <source>
        <strain evidence="2 3">Opo-243</strain>
    </source>
</reference>
<gene>
    <name evidence="2" type="ORF">B5V03_27735</name>
</gene>
<evidence type="ECO:0000313" key="3">
    <source>
        <dbReference type="Proteomes" id="UP000290819"/>
    </source>
</evidence>
<keyword evidence="3" id="KW-1185">Reference proteome</keyword>
<dbReference type="RefSeq" id="WP_164988330.1">
    <property type="nucleotide sequence ID" value="NZ_MZXW01000035.1"/>
</dbReference>
<comment type="caution">
    <text evidence="2">The sequence shown here is derived from an EMBL/GenBank/DDBJ whole genome shotgun (WGS) entry which is preliminary data.</text>
</comment>
<accession>A0A4Q1UW32</accession>
<dbReference type="AlphaFoldDB" id="A0A4Q1UW32"/>
<feature type="domain" description="HTH araC/xylS-type" evidence="1">
    <location>
        <begin position="207"/>
        <end position="311"/>
    </location>
</feature>
<proteinExistence type="predicted"/>
<dbReference type="PANTHER" id="PTHR47893">
    <property type="entry name" value="REGULATORY PROTEIN PCHR"/>
    <property type="match status" value="1"/>
</dbReference>
<organism evidence="2 3">
    <name type="scientific">Bradyrhizobium betae</name>
    <dbReference type="NCBI Taxonomy" id="244734"/>
    <lineage>
        <taxon>Bacteria</taxon>
        <taxon>Pseudomonadati</taxon>
        <taxon>Pseudomonadota</taxon>
        <taxon>Alphaproteobacteria</taxon>
        <taxon>Hyphomicrobiales</taxon>
        <taxon>Nitrobacteraceae</taxon>
        <taxon>Bradyrhizobium</taxon>
    </lineage>
</organism>
<dbReference type="Proteomes" id="UP000290819">
    <property type="component" value="Unassembled WGS sequence"/>
</dbReference>
<dbReference type="SMART" id="SM00342">
    <property type="entry name" value="HTH_ARAC"/>
    <property type="match status" value="1"/>
</dbReference>
<dbReference type="InterPro" id="IPR018060">
    <property type="entry name" value="HTH_AraC"/>
</dbReference>
<evidence type="ECO:0000313" key="2">
    <source>
        <dbReference type="EMBL" id="RXT42270.1"/>
    </source>
</evidence>
<name>A0A4Q1UW32_9BRAD</name>